<gene>
    <name evidence="1" type="ORF">ABIF63_002555</name>
</gene>
<name>A0ABV2RQB1_BRAJP</name>
<accession>A0ABV2RQB1</accession>
<proteinExistence type="predicted"/>
<organism evidence="1 2">
    <name type="scientific">Bradyrhizobium japonicum</name>
    <dbReference type="NCBI Taxonomy" id="375"/>
    <lineage>
        <taxon>Bacteria</taxon>
        <taxon>Pseudomonadati</taxon>
        <taxon>Pseudomonadota</taxon>
        <taxon>Alphaproteobacteria</taxon>
        <taxon>Hyphomicrobiales</taxon>
        <taxon>Nitrobacteraceae</taxon>
        <taxon>Bradyrhizobium</taxon>
    </lineage>
</organism>
<evidence type="ECO:0000313" key="2">
    <source>
        <dbReference type="Proteomes" id="UP001549291"/>
    </source>
</evidence>
<dbReference type="RefSeq" id="WP_162136792.1">
    <property type="nucleotide sequence ID" value="NZ_CP126013.1"/>
</dbReference>
<reference evidence="1 2" key="1">
    <citation type="submission" date="2024-06" db="EMBL/GenBank/DDBJ databases">
        <title>Genomic Encyclopedia of Type Strains, Phase V (KMG-V): Genome sequencing to study the core and pangenomes of soil and plant-associated prokaryotes.</title>
        <authorList>
            <person name="Whitman W."/>
        </authorList>
    </citation>
    <scope>NUCLEOTIDE SEQUENCE [LARGE SCALE GENOMIC DNA]</scope>
    <source>
        <strain evidence="1 2">USDA 160</strain>
    </source>
</reference>
<dbReference type="Proteomes" id="UP001549291">
    <property type="component" value="Unassembled WGS sequence"/>
</dbReference>
<comment type="caution">
    <text evidence="1">The sequence shown here is derived from an EMBL/GenBank/DDBJ whole genome shotgun (WGS) entry which is preliminary data.</text>
</comment>
<keyword evidence="2" id="KW-1185">Reference proteome</keyword>
<evidence type="ECO:0000313" key="1">
    <source>
        <dbReference type="EMBL" id="MET4718449.1"/>
    </source>
</evidence>
<protein>
    <submittedName>
        <fullName evidence="1">Uncharacterized protein</fullName>
    </submittedName>
</protein>
<sequence>MQKSNHPLETTLREIESAIDAGLYYAALIVALTVPDICAALEDERAYSGREEYKNWYRENLAGRFPYMSDDAAYSLRCGVVHKGNLRLKMKGGESPRVIFTLPGGVTVHNMVIEKSPIGKVLQFDLVQFCEDVIEAARAWYVRKVDDPIVQANLPDLLQLRPRGFGPVVGLPVIA</sequence>
<dbReference type="EMBL" id="JBEPTQ010000002">
    <property type="protein sequence ID" value="MET4718449.1"/>
    <property type="molecule type" value="Genomic_DNA"/>
</dbReference>